<dbReference type="InterPro" id="IPR018149">
    <property type="entry name" value="Lys-tRNA-synth_II_C"/>
</dbReference>
<dbReference type="NCBIfam" id="TIGR00462">
    <property type="entry name" value="genX"/>
    <property type="match status" value="1"/>
</dbReference>
<keyword evidence="2" id="KW-0547">Nucleotide-binding</keyword>
<dbReference type="InterPro" id="IPR045864">
    <property type="entry name" value="aa-tRNA-synth_II/BPL/LPL"/>
</dbReference>
<dbReference type="InterPro" id="IPR006195">
    <property type="entry name" value="aa-tRNA-synth_II"/>
</dbReference>
<organism evidence="5 6">
    <name type="scientific">Celerinatantimonas yamalensis</name>
    <dbReference type="NCBI Taxonomy" id="559956"/>
    <lineage>
        <taxon>Bacteria</taxon>
        <taxon>Pseudomonadati</taxon>
        <taxon>Pseudomonadota</taxon>
        <taxon>Gammaproteobacteria</taxon>
        <taxon>Celerinatantimonadaceae</taxon>
        <taxon>Celerinatantimonas</taxon>
    </lineage>
</organism>
<dbReference type="SUPFAM" id="SSF55681">
    <property type="entry name" value="Class II aaRS and biotin synthetases"/>
    <property type="match status" value="1"/>
</dbReference>
<dbReference type="InterPro" id="IPR004525">
    <property type="entry name" value="EpmA"/>
</dbReference>
<dbReference type="NCBIfam" id="NF006828">
    <property type="entry name" value="PRK09350.1"/>
    <property type="match status" value="1"/>
</dbReference>
<evidence type="ECO:0000259" key="4">
    <source>
        <dbReference type="PROSITE" id="PS50862"/>
    </source>
</evidence>
<keyword evidence="1 5" id="KW-0436">Ligase</keyword>
<dbReference type="PROSITE" id="PS50862">
    <property type="entry name" value="AA_TRNA_LIGASE_II"/>
    <property type="match status" value="1"/>
</dbReference>
<protein>
    <submittedName>
        <fullName evidence="5">Elongation factor P--(R)-beta-lysine ligase</fullName>
        <ecNumber evidence="5">6.3.1.-</ecNumber>
    </submittedName>
</protein>
<gene>
    <name evidence="5" type="primary">epmA</name>
    <name evidence="5" type="ORF">ABUE30_07180</name>
</gene>
<dbReference type="PRINTS" id="PR00982">
    <property type="entry name" value="TRNASYNTHLYS"/>
</dbReference>
<dbReference type="Proteomes" id="UP001629953">
    <property type="component" value="Unassembled WGS sequence"/>
</dbReference>
<dbReference type="EC" id="6.3.1.-" evidence="5"/>
<reference evidence="5 6" key="1">
    <citation type="journal article" date="2013" name="Int. J. Syst. Evol. Microbiol.">
        <title>Celerinatantimonas yamalensis sp. nov., a cold-adapted diazotrophic bacterium from a cold permafrost brine.</title>
        <authorList>
            <person name="Shcherbakova V."/>
            <person name="Chuvilskaya N."/>
            <person name="Rivkina E."/>
            <person name="Demidov N."/>
            <person name="Uchaeva V."/>
            <person name="Suetin S."/>
            <person name="Suzina N."/>
            <person name="Gilichinsky D."/>
        </authorList>
    </citation>
    <scope>NUCLEOTIDE SEQUENCE [LARGE SCALE GENOMIC DNA]</scope>
    <source>
        <strain evidence="5 6">C7</strain>
    </source>
</reference>
<dbReference type="EMBL" id="JBEQCT010000002">
    <property type="protein sequence ID" value="MFM2484846.1"/>
    <property type="molecule type" value="Genomic_DNA"/>
</dbReference>
<proteinExistence type="predicted"/>
<accession>A0ABW9G5A3</accession>
<sequence length="328" mass="36791">MNHPVSLNLWQPTASIETLRRRSALTQRIRQFFADRGVLEVDTPAMGAFGVTDLHLHNFSTKLLGPAAPHGQTLYLQTSPEFHMKRLLAAGSGAIYQICKSFRNEEAGRLHNPEFTMLEWYRPGFDHHQLMDEMDALLQQLLDCERAERFSYQQAFVHHLGLDPLSASDAELSKAGEPFGITELLEQESNRDSQLQLLFAVGIEPQIGQQRPCFIDCFPASQASLARLSSQDPRVAERFEVYFKGIELANGFHELADGAEQRRRFEHDNSLREANGLVAMGIDERLLAALDAPLPDCAGVALGLDRVFILALDQERIAQVISFGHERA</sequence>
<keyword evidence="6" id="KW-1185">Reference proteome</keyword>
<dbReference type="PANTHER" id="PTHR42918:SF6">
    <property type="entry name" value="ELONGATION FACTOR P--(R)-BETA-LYSINE LIGASE"/>
    <property type="match status" value="1"/>
</dbReference>
<evidence type="ECO:0000313" key="6">
    <source>
        <dbReference type="Proteomes" id="UP001629953"/>
    </source>
</evidence>
<evidence type="ECO:0000256" key="3">
    <source>
        <dbReference type="ARBA" id="ARBA00022840"/>
    </source>
</evidence>
<dbReference type="InterPro" id="IPR004364">
    <property type="entry name" value="Aa-tRNA-synt_II"/>
</dbReference>
<name>A0ABW9G5A3_9GAMM</name>
<dbReference type="Gene3D" id="3.30.930.10">
    <property type="entry name" value="Bira Bifunctional Protein, Domain 2"/>
    <property type="match status" value="1"/>
</dbReference>
<dbReference type="GO" id="GO:0003746">
    <property type="term" value="F:translation elongation factor activity"/>
    <property type="evidence" value="ECO:0007669"/>
    <property type="project" value="UniProtKB-KW"/>
</dbReference>
<evidence type="ECO:0000256" key="2">
    <source>
        <dbReference type="ARBA" id="ARBA00022741"/>
    </source>
</evidence>
<dbReference type="GO" id="GO:0016874">
    <property type="term" value="F:ligase activity"/>
    <property type="evidence" value="ECO:0007669"/>
    <property type="project" value="UniProtKB-KW"/>
</dbReference>
<keyword evidence="5" id="KW-0251">Elongation factor</keyword>
<dbReference type="Pfam" id="PF00152">
    <property type="entry name" value="tRNA-synt_2"/>
    <property type="match status" value="1"/>
</dbReference>
<feature type="domain" description="Aminoacyl-transfer RNA synthetases class-II family profile" evidence="4">
    <location>
        <begin position="22"/>
        <end position="328"/>
    </location>
</feature>
<comment type="caution">
    <text evidence="5">The sequence shown here is derived from an EMBL/GenBank/DDBJ whole genome shotgun (WGS) entry which is preliminary data.</text>
</comment>
<dbReference type="PANTHER" id="PTHR42918">
    <property type="entry name" value="LYSYL-TRNA SYNTHETASE"/>
    <property type="match status" value="1"/>
</dbReference>
<evidence type="ECO:0000313" key="5">
    <source>
        <dbReference type="EMBL" id="MFM2484846.1"/>
    </source>
</evidence>
<dbReference type="RefSeq" id="WP_408623035.1">
    <property type="nucleotide sequence ID" value="NZ_JBEQCT010000002.1"/>
</dbReference>
<keyword evidence="3" id="KW-0067">ATP-binding</keyword>
<evidence type="ECO:0000256" key="1">
    <source>
        <dbReference type="ARBA" id="ARBA00022598"/>
    </source>
</evidence>
<keyword evidence="5" id="KW-0648">Protein biosynthesis</keyword>